<proteinExistence type="predicted"/>
<dbReference type="OrthoDB" id="6105707at2759"/>
<feature type="region of interest" description="Disordered" evidence="2">
    <location>
        <begin position="190"/>
        <end position="222"/>
    </location>
</feature>
<reference evidence="3" key="1">
    <citation type="journal article" date="2020" name="Nat. Ecol. Evol.">
        <title>Deeply conserved synteny resolves early events in vertebrate evolution.</title>
        <authorList>
            <person name="Simakov O."/>
            <person name="Marletaz F."/>
            <person name="Yue J.X."/>
            <person name="O'Connell B."/>
            <person name="Jenkins J."/>
            <person name="Brandt A."/>
            <person name="Calef R."/>
            <person name="Tung C.H."/>
            <person name="Huang T.K."/>
            <person name="Schmutz J."/>
            <person name="Satoh N."/>
            <person name="Yu J.K."/>
            <person name="Putnam N.H."/>
            <person name="Green R.E."/>
            <person name="Rokhsar D.S."/>
        </authorList>
    </citation>
    <scope>NUCLEOTIDE SEQUENCE [LARGE SCALE GENOMIC DNA]</scope>
    <source>
        <strain evidence="3">S238N-H82</strain>
    </source>
</reference>
<accession>A0A9J7MUB5</accession>
<evidence type="ECO:0000313" key="4">
    <source>
        <dbReference type="RefSeq" id="XP_035679216.1"/>
    </source>
</evidence>
<evidence type="ECO:0000256" key="1">
    <source>
        <dbReference type="SAM" id="Coils"/>
    </source>
</evidence>
<dbReference type="Proteomes" id="UP000001554">
    <property type="component" value="Chromosome 1"/>
</dbReference>
<evidence type="ECO:0000313" key="3">
    <source>
        <dbReference type="Proteomes" id="UP000001554"/>
    </source>
</evidence>
<name>A0A9J7MUB5_BRAFL</name>
<feature type="compositionally biased region" description="Basic and acidic residues" evidence="2">
    <location>
        <begin position="190"/>
        <end position="200"/>
    </location>
</feature>
<dbReference type="GeneID" id="118417653"/>
<dbReference type="Gene3D" id="1.20.5.1000">
    <property type="entry name" value="arf6 gtpase in complex with a specific effector, jip4"/>
    <property type="match status" value="1"/>
</dbReference>
<feature type="coiled-coil region" evidence="1">
    <location>
        <begin position="40"/>
        <end position="112"/>
    </location>
</feature>
<organism evidence="3 4">
    <name type="scientific">Branchiostoma floridae</name>
    <name type="common">Florida lancelet</name>
    <name type="synonym">Amphioxus</name>
    <dbReference type="NCBI Taxonomy" id="7739"/>
    <lineage>
        <taxon>Eukaryota</taxon>
        <taxon>Metazoa</taxon>
        <taxon>Chordata</taxon>
        <taxon>Cephalochordata</taxon>
        <taxon>Leptocardii</taxon>
        <taxon>Amphioxiformes</taxon>
        <taxon>Branchiostomatidae</taxon>
        <taxon>Branchiostoma</taxon>
    </lineage>
</organism>
<sequence>MWRTAGLGREYRMQLQPYQRDRPVAIPQQPTSENYRLTRENELKRELQQKHDECLSLRADIARVKADLTSVTVDLRRKERETEDWKKQVERHQNAERDIRDERHKLLQKESKLWVWHRKLQGEQNAVGDAAQKLLQSGKYINQLEYKNRILQNDFDEASSLIDALKEELQDKEYGLRNMIMEKETELRHAREDLDEERNNKVGPRHNQGEESEEELSRLQSEKDMLEQKLQEATRELQLRDIHAQRTLQDKNEEIAQLKHELNTSKELLRRKSERASKTEYELRQCEEERDNEAKRAFKDISCLTDKNEVLQHKLSATEECLEQMRNDTKQTKERELHDLREAFKTENQQLRTQAAAEIERLKTEYHFLKADRDTFKTERDSLKAEKNFLETKIDSLRDERDSLQRQYTEAKAVAENFQYRLSKEFSIRLASDETNMENISVKHRPAKIAEKFAQIESKEWVEAKEILDDSYDDEKTSICLLLNMLKFACKSAQEVFDGFLSSEACRLYSPIAAITKTMLEDQAMLI</sequence>
<dbReference type="RefSeq" id="XP_035679216.1">
    <property type="nucleotide sequence ID" value="XM_035823323.1"/>
</dbReference>
<keyword evidence="3" id="KW-1185">Reference proteome</keyword>
<reference evidence="4" key="2">
    <citation type="submission" date="2025-08" db="UniProtKB">
        <authorList>
            <consortium name="RefSeq"/>
        </authorList>
    </citation>
    <scope>IDENTIFICATION</scope>
    <source>
        <strain evidence="4">S238N-H82</strain>
        <tissue evidence="4">Testes</tissue>
    </source>
</reference>
<dbReference type="KEGG" id="bfo:118417653"/>
<keyword evidence="1" id="KW-0175">Coiled coil</keyword>
<dbReference type="AlphaFoldDB" id="A0A9J7MUB5"/>
<protein>
    <submittedName>
        <fullName evidence="4">Golgin subfamily A member 6-like protein 22</fullName>
    </submittedName>
</protein>
<dbReference type="OMA" id="KSKENHE"/>
<gene>
    <name evidence="4" type="primary">LOC118417653</name>
</gene>
<evidence type="ECO:0000256" key="2">
    <source>
        <dbReference type="SAM" id="MobiDB-lite"/>
    </source>
</evidence>